<evidence type="ECO:0000313" key="2">
    <source>
        <dbReference type="EMBL" id="KAK4801314.1"/>
    </source>
</evidence>
<dbReference type="Proteomes" id="UP001346149">
    <property type="component" value="Unassembled WGS sequence"/>
</dbReference>
<dbReference type="EMBL" id="JAXQNO010000003">
    <property type="protein sequence ID" value="KAK4801314.1"/>
    <property type="molecule type" value="Genomic_DNA"/>
</dbReference>
<sequence>MQESAHREQGHSPLVRTGVPSCTMPRRLSVDAHTYCTCQVISLRAIRCSKPGHLSRLQGPNGFNIRPHSQPESFNISERLQSVFGLKSSNHRLGTINLTGLMCKLFSDHEELDPGVGSDNRLSSSSSSTSEKWKRELSRDDVMEDVSRPELPVI</sequence>
<organism evidence="2 3">
    <name type="scientific">Trapa natans</name>
    <name type="common">Water chestnut</name>
    <dbReference type="NCBI Taxonomy" id="22666"/>
    <lineage>
        <taxon>Eukaryota</taxon>
        <taxon>Viridiplantae</taxon>
        <taxon>Streptophyta</taxon>
        <taxon>Embryophyta</taxon>
        <taxon>Tracheophyta</taxon>
        <taxon>Spermatophyta</taxon>
        <taxon>Magnoliopsida</taxon>
        <taxon>eudicotyledons</taxon>
        <taxon>Gunneridae</taxon>
        <taxon>Pentapetalae</taxon>
        <taxon>rosids</taxon>
        <taxon>malvids</taxon>
        <taxon>Myrtales</taxon>
        <taxon>Lythraceae</taxon>
        <taxon>Trapa</taxon>
    </lineage>
</organism>
<evidence type="ECO:0000256" key="1">
    <source>
        <dbReference type="SAM" id="MobiDB-lite"/>
    </source>
</evidence>
<gene>
    <name evidence="2" type="ORF">SAY86_021801</name>
</gene>
<accession>A0AAN7MAC8</accession>
<name>A0AAN7MAC8_TRANT</name>
<keyword evidence="3" id="KW-1185">Reference proteome</keyword>
<protein>
    <submittedName>
        <fullName evidence="2">Uncharacterized protein</fullName>
    </submittedName>
</protein>
<reference evidence="2 3" key="1">
    <citation type="journal article" date="2023" name="Hortic Res">
        <title>Pangenome of water caltrop reveals structural variations and asymmetric subgenome divergence after allopolyploidization.</title>
        <authorList>
            <person name="Zhang X."/>
            <person name="Chen Y."/>
            <person name="Wang L."/>
            <person name="Yuan Y."/>
            <person name="Fang M."/>
            <person name="Shi L."/>
            <person name="Lu R."/>
            <person name="Comes H.P."/>
            <person name="Ma Y."/>
            <person name="Chen Y."/>
            <person name="Huang G."/>
            <person name="Zhou Y."/>
            <person name="Zheng Z."/>
            <person name="Qiu Y."/>
        </authorList>
    </citation>
    <scope>NUCLEOTIDE SEQUENCE [LARGE SCALE GENOMIC DNA]</scope>
    <source>
        <strain evidence="2">F231</strain>
    </source>
</reference>
<feature type="compositionally biased region" description="Basic and acidic residues" evidence="1">
    <location>
        <begin position="131"/>
        <end position="148"/>
    </location>
</feature>
<feature type="region of interest" description="Disordered" evidence="1">
    <location>
        <begin position="114"/>
        <end position="154"/>
    </location>
</feature>
<dbReference type="AlphaFoldDB" id="A0AAN7MAC8"/>
<evidence type="ECO:0000313" key="3">
    <source>
        <dbReference type="Proteomes" id="UP001346149"/>
    </source>
</evidence>
<comment type="caution">
    <text evidence="2">The sequence shown here is derived from an EMBL/GenBank/DDBJ whole genome shotgun (WGS) entry which is preliminary data.</text>
</comment>
<proteinExistence type="predicted"/>